<dbReference type="InterPro" id="IPR004299">
    <property type="entry name" value="MBOAT_fam"/>
</dbReference>
<evidence type="ECO:0000256" key="4">
    <source>
        <dbReference type="ARBA" id="ARBA00022679"/>
    </source>
</evidence>
<feature type="transmembrane region" description="Helical" evidence="10">
    <location>
        <begin position="337"/>
        <end position="356"/>
    </location>
</feature>
<dbReference type="GO" id="GO:0016746">
    <property type="term" value="F:acyltransferase activity"/>
    <property type="evidence" value="ECO:0007669"/>
    <property type="project" value="UniProtKB-KW"/>
</dbReference>
<organism evidence="11 12">
    <name type="scientific">Sunxiuqinia dokdonensis</name>
    <dbReference type="NCBI Taxonomy" id="1409788"/>
    <lineage>
        <taxon>Bacteria</taxon>
        <taxon>Pseudomonadati</taxon>
        <taxon>Bacteroidota</taxon>
        <taxon>Bacteroidia</taxon>
        <taxon>Marinilabiliales</taxon>
        <taxon>Prolixibacteraceae</taxon>
        <taxon>Sunxiuqinia</taxon>
    </lineage>
</organism>
<dbReference type="InterPro" id="IPR028362">
    <property type="entry name" value="AlgI"/>
</dbReference>
<feature type="transmembrane region" description="Helical" evidence="10">
    <location>
        <begin position="442"/>
        <end position="459"/>
    </location>
</feature>
<accession>A0A0L8VC16</accession>
<protein>
    <recommendedName>
        <fullName evidence="13">Alginate O-acetyltransferase</fullName>
    </recommendedName>
</protein>
<dbReference type="InterPro" id="IPR024194">
    <property type="entry name" value="Ac/AlaTfrase_AlgI/DltB"/>
</dbReference>
<name>A0A0L8VC16_9BACT</name>
<keyword evidence="4 9" id="KW-0808">Transferase</keyword>
<evidence type="ECO:0000256" key="3">
    <source>
        <dbReference type="ARBA" id="ARBA00022475"/>
    </source>
</evidence>
<evidence type="ECO:0000256" key="5">
    <source>
        <dbReference type="ARBA" id="ARBA00022692"/>
    </source>
</evidence>
<evidence type="ECO:0000256" key="10">
    <source>
        <dbReference type="SAM" id="Phobius"/>
    </source>
</evidence>
<keyword evidence="5 10" id="KW-0812">Transmembrane</keyword>
<proteinExistence type="inferred from homology"/>
<dbReference type="InterPro" id="IPR051085">
    <property type="entry name" value="MB_O-acyltransferase"/>
</dbReference>
<feature type="transmembrane region" description="Helical" evidence="10">
    <location>
        <begin position="94"/>
        <end position="112"/>
    </location>
</feature>
<comment type="subcellular location">
    <subcellularLocation>
        <location evidence="1">Cell membrane</location>
        <topology evidence="1">Multi-pass membrane protein</topology>
    </subcellularLocation>
</comment>
<evidence type="ECO:0000256" key="2">
    <source>
        <dbReference type="ARBA" id="ARBA00010323"/>
    </source>
</evidence>
<reference evidence="12" key="1">
    <citation type="submission" date="2015-07" db="EMBL/GenBank/DDBJ databases">
        <title>Genome sequencing of Sunxiuqinia dokdonensis strain SK.</title>
        <authorList>
            <person name="Ahn S."/>
            <person name="Kim B.-C."/>
        </authorList>
    </citation>
    <scope>NUCLEOTIDE SEQUENCE [LARGE SCALE GENOMIC DNA]</scope>
    <source>
        <strain evidence="12">SK</strain>
    </source>
</reference>
<feature type="transmembrane region" description="Helical" evidence="10">
    <location>
        <begin position="391"/>
        <end position="412"/>
    </location>
</feature>
<dbReference type="Pfam" id="PF03062">
    <property type="entry name" value="MBOAT"/>
    <property type="match status" value="1"/>
</dbReference>
<keyword evidence="12" id="KW-1185">Reference proteome</keyword>
<evidence type="ECO:0000313" key="12">
    <source>
        <dbReference type="Proteomes" id="UP000036958"/>
    </source>
</evidence>
<dbReference type="PANTHER" id="PTHR13285">
    <property type="entry name" value="ACYLTRANSFERASE"/>
    <property type="match status" value="1"/>
</dbReference>
<comment type="similarity">
    <text evidence="2 9">Belongs to the membrane-bound acyltransferase family.</text>
</comment>
<evidence type="ECO:0000256" key="1">
    <source>
        <dbReference type="ARBA" id="ARBA00004651"/>
    </source>
</evidence>
<evidence type="ECO:0000256" key="9">
    <source>
        <dbReference type="PIRNR" id="PIRNR016636"/>
    </source>
</evidence>
<evidence type="ECO:0000313" key="11">
    <source>
        <dbReference type="EMBL" id="KOH45898.1"/>
    </source>
</evidence>
<feature type="transmembrane region" description="Helical" evidence="10">
    <location>
        <begin position="55"/>
        <end position="82"/>
    </location>
</feature>
<dbReference type="RefSeq" id="WP_053180778.1">
    <property type="nucleotide sequence ID" value="NZ_LGIA01000061.1"/>
</dbReference>
<evidence type="ECO:0000256" key="8">
    <source>
        <dbReference type="ARBA" id="ARBA00023315"/>
    </source>
</evidence>
<feature type="transmembrane region" description="Helical" evidence="10">
    <location>
        <begin position="471"/>
        <end position="494"/>
    </location>
</feature>
<feature type="transmembrane region" description="Helical" evidence="10">
    <location>
        <begin position="21"/>
        <end position="43"/>
    </location>
</feature>
<dbReference type="STRING" id="1409788.NC99_12740"/>
<keyword evidence="6 10" id="KW-1133">Transmembrane helix</keyword>
<dbReference type="AlphaFoldDB" id="A0A0L8VC16"/>
<evidence type="ECO:0008006" key="13">
    <source>
        <dbReference type="Google" id="ProtNLM"/>
    </source>
</evidence>
<dbReference type="Proteomes" id="UP000036958">
    <property type="component" value="Unassembled WGS sequence"/>
</dbReference>
<dbReference type="PANTHER" id="PTHR13285:SF23">
    <property type="entry name" value="TEICHOIC ACID D-ALANYLTRANSFERASE"/>
    <property type="match status" value="1"/>
</dbReference>
<comment type="caution">
    <text evidence="11">The sequence shown here is derived from an EMBL/GenBank/DDBJ whole genome shotgun (WGS) entry which is preliminary data.</text>
</comment>
<dbReference type="EMBL" id="LGIA01000061">
    <property type="protein sequence ID" value="KOH45898.1"/>
    <property type="molecule type" value="Genomic_DNA"/>
</dbReference>
<sequence>MIEHLRDIIESIWQYHPDEPLFYTGLAFWIAFTFVLGVYSLVYRKNSLRNGYLLLVSWFIYFQMSGAFLALLAFSCLANYGFGLLVHRRKFKKMWLAVAVALNLLILGYFKYTYFFVDTINQLFQTDYQVFNWIGWLLNQVARDVVDEHSIMLPIGISFYTFQAISYLVDVFRGDADVVKNPLDFSFYLSFFPQLVAGPIVRASSFIPQLYQKFSLKKKEFSHAIFLITKGLFKKMVIADFLALNFVDRVFEAPLAYSGLENLLSVYAYSIQIYCDFSGYTDIAIGLALILGFKIPVNFNAPYQASSLTDFWHRWHISLSLWLRDYLYIPLGGNRKGVVRMYVNLLVTMILGGLWHGANLRFLIWGAIHGLGLALEKLFRRAFLLGAKPTGWKKLLSVFVTFQVVSLAWIFFRARDYSTIQQLFYQIRYHFLPQNLMAGWESYQWVILVFLMGLLIIWVPNRYKEKLRGAFIALPAWMQIPAVLIVLMLIALVAQTGLQPFIYFRF</sequence>
<keyword evidence="3 9" id="KW-1003">Cell membrane</keyword>
<gene>
    <name evidence="11" type="ORF">NC99_12740</name>
</gene>
<dbReference type="GO" id="GO:0005886">
    <property type="term" value="C:plasma membrane"/>
    <property type="evidence" value="ECO:0007669"/>
    <property type="project" value="UniProtKB-SubCell"/>
</dbReference>
<keyword evidence="8 9" id="KW-0012">Acyltransferase</keyword>
<evidence type="ECO:0000256" key="6">
    <source>
        <dbReference type="ARBA" id="ARBA00022989"/>
    </source>
</evidence>
<dbReference type="PIRSF" id="PIRSF500217">
    <property type="entry name" value="AlgI"/>
    <property type="match status" value="1"/>
</dbReference>
<dbReference type="PIRSF" id="PIRSF016636">
    <property type="entry name" value="AlgI_DltB"/>
    <property type="match status" value="1"/>
</dbReference>
<keyword evidence="7 9" id="KW-0472">Membrane</keyword>
<dbReference type="PATRIC" id="fig|1409788.3.peg.1297"/>
<dbReference type="GO" id="GO:0042121">
    <property type="term" value="P:alginic acid biosynthetic process"/>
    <property type="evidence" value="ECO:0007669"/>
    <property type="project" value="InterPro"/>
</dbReference>
<evidence type="ECO:0000256" key="7">
    <source>
        <dbReference type="ARBA" id="ARBA00023136"/>
    </source>
</evidence>